<accession>A0A1D2A7P8</accession>
<protein>
    <submittedName>
        <fullName evidence="2">Uncharacterized protein</fullName>
    </submittedName>
</protein>
<feature type="region of interest" description="Disordered" evidence="1">
    <location>
        <begin position="983"/>
        <end position="1027"/>
    </location>
</feature>
<feature type="compositionally biased region" description="Low complexity" evidence="1">
    <location>
        <begin position="1076"/>
        <end position="1088"/>
    </location>
</feature>
<feature type="compositionally biased region" description="Basic and acidic residues" evidence="1">
    <location>
        <begin position="681"/>
        <end position="691"/>
    </location>
</feature>
<feature type="region of interest" description="Disordered" evidence="1">
    <location>
        <begin position="813"/>
        <end position="876"/>
    </location>
</feature>
<feature type="region of interest" description="Disordered" evidence="1">
    <location>
        <begin position="1"/>
        <end position="45"/>
    </location>
</feature>
<feature type="region of interest" description="Disordered" evidence="1">
    <location>
        <begin position="301"/>
        <end position="320"/>
    </location>
</feature>
<feature type="region of interest" description="Disordered" evidence="1">
    <location>
        <begin position="1225"/>
        <end position="1244"/>
    </location>
</feature>
<organism evidence="2">
    <name type="scientific">Auxenochlorella protothecoides</name>
    <name type="common">Green microalga</name>
    <name type="synonym">Chlorella protothecoides</name>
    <dbReference type="NCBI Taxonomy" id="3075"/>
    <lineage>
        <taxon>Eukaryota</taxon>
        <taxon>Viridiplantae</taxon>
        <taxon>Chlorophyta</taxon>
        <taxon>core chlorophytes</taxon>
        <taxon>Trebouxiophyceae</taxon>
        <taxon>Chlorellales</taxon>
        <taxon>Chlorellaceae</taxon>
        <taxon>Auxenochlorella</taxon>
    </lineage>
</organism>
<feature type="region of interest" description="Disordered" evidence="1">
    <location>
        <begin position="64"/>
        <end position="91"/>
    </location>
</feature>
<proteinExistence type="predicted"/>
<gene>
    <name evidence="2" type="ORF">g.32351</name>
</gene>
<feature type="region of interest" description="Disordered" evidence="1">
    <location>
        <begin position="510"/>
        <end position="780"/>
    </location>
</feature>
<feature type="region of interest" description="Disordered" evidence="1">
    <location>
        <begin position="1252"/>
        <end position="1299"/>
    </location>
</feature>
<reference evidence="2" key="1">
    <citation type="submission" date="2015-08" db="EMBL/GenBank/DDBJ databases">
        <authorList>
            <person name="Babu N.S."/>
            <person name="Beckwith C.J."/>
            <person name="Beseler K.G."/>
            <person name="Brison A."/>
            <person name="Carone J.V."/>
            <person name="Caskin T.P."/>
            <person name="Diamond M."/>
            <person name="Durham M.E."/>
            <person name="Foxe J.M."/>
            <person name="Go M."/>
            <person name="Henderson B.A."/>
            <person name="Jones I.B."/>
            <person name="McGettigan J.A."/>
            <person name="Micheletti S.J."/>
            <person name="Nasrallah M.E."/>
            <person name="Ortiz D."/>
            <person name="Piller C.R."/>
            <person name="Privatt S.R."/>
            <person name="Schneider S.L."/>
            <person name="Sharp S."/>
            <person name="Smith T.C."/>
            <person name="Stanton J.D."/>
            <person name="Ullery H.E."/>
            <person name="Wilson R.J."/>
            <person name="Serrano M.G."/>
            <person name="Buck G."/>
            <person name="Lee V."/>
            <person name="Wang Y."/>
            <person name="Carvalho R."/>
            <person name="Voegtly L."/>
            <person name="Shi R."/>
            <person name="Duckworth R."/>
            <person name="Johnson A."/>
            <person name="Loviza R."/>
            <person name="Walstead R."/>
            <person name="Shah Z."/>
            <person name="Kiflezghi M."/>
            <person name="Wade K."/>
            <person name="Ball S.L."/>
            <person name="Bradley K.W."/>
            <person name="Asai D.J."/>
            <person name="Bowman C.A."/>
            <person name="Russell D.A."/>
            <person name="Pope W.H."/>
            <person name="Jacobs-Sera D."/>
            <person name="Hendrix R.W."/>
            <person name="Hatfull G.F."/>
        </authorList>
    </citation>
    <scope>NUCLEOTIDE SEQUENCE</scope>
</reference>
<feature type="compositionally biased region" description="Low complexity" evidence="1">
    <location>
        <begin position="80"/>
        <end position="91"/>
    </location>
</feature>
<dbReference type="EMBL" id="GDKF01003392">
    <property type="protein sequence ID" value="JAT75230.1"/>
    <property type="molecule type" value="Transcribed_RNA"/>
</dbReference>
<feature type="compositionally biased region" description="Low complexity" evidence="1">
    <location>
        <begin position="308"/>
        <end position="320"/>
    </location>
</feature>
<feature type="compositionally biased region" description="Polar residues" evidence="1">
    <location>
        <begin position="595"/>
        <end position="605"/>
    </location>
</feature>
<evidence type="ECO:0000256" key="1">
    <source>
        <dbReference type="SAM" id="MobiDB-lite"/>
    </source>
</evidence>
<feature type="compositionally biased region" description="Low complexity" evidence="1">
    <location>
        <begin position="1002"/>
        <end position="1017"/>
    </location>
</feature>
<feature type="region of interest" description="Disordered" evidence="1">
    <location>
        <begin position="1350"/>
        <end position="1392"/>
    </location>
</feature>
<sequence>MEGRLIIDFDAEDEEVPSQGAKPTIPGGSRAARGQHERSHPVPSIKDYTALQAKISALRAQIEGKAGEPGVGPSGAGPRSTAAAACSIAAAARSTAAHSNAGLGVAGPQTALGLAASVRVGTPSPTSSFESGEVPQARRPPLRSAKPPLQLQPAHTSGAGTSPAAGGAGLVPEVGSCGAGPSQRQARTLSGASLPMTAAPFARQSMTETAGAAGAALRPSDREGAAAGCTTSAGSVLAANGPHGSLSTAIALPPKAGSGEVAHAPRSGIAGSVAAEPAGTSGGGPASGLLALAAFSTAHGPATRPAKSGAPAPIAQSSAPSVPVTVAHAKKGRPTLIGSGAATAGPFLSIAALEQPSHVLVSAAVVGRSLPAVPAGGLALGTVVPGADAIDGAARVDCVLGGVDGKSQAHGDPDSIPFDASGVSVAAGEQVSPPTGPTRSGLVSRTIGGITLGHRLEKSAMPAGEGVVGALPAPQPRCIFDLGSDASTQQQHQLGSADLQAQGEPVLRPAQQEAPGMQQREEETGGSTEGGEAAALPNRARASPGEPGARPFASSPDVRPASGGWPSRGPGQRLPDSSAQAGADESGPAPPWSAPSFQGPSQPSRLPTEPPERRRTAAGLSESDCQAQASAATEPDCQPTREPANAVLGRVRSQGYLPPQRARPRANVSPRSDGALILGGRGRDPRVTRDSSRRKRGSTPDPWAKSGNYLDSRSTRSASRSPARRRSWSPASRSPPRLRRRSPSPPARRTLRRSSEAGGRRAGPLCPERAGSEGAAVGPRTWVGAELDSCETPRPEGLVDLSAEVRAWGIVTAMADGPGSPPPAARPPSSVGGGTQPPAGALDAQASHSPAPETRPRLTLPSLAPRGALSTRPLGPVVPPSMPLSMRSQELPPEIALSRLTRGAAGGSAGAMPEAEALVAEGHRATVPAAPSEGVVEAEEAARLRVASEFERASLRQRALLRRAVLQELLRCTDAELAGLQRDGMSGAEAVQGRPRTPLPPNSTLTPPADPLAAALPPLRPPPDSVASYREGRLATLHERAMRAMREMGAEQGSLPAPAPAGTDQDGRRAARSRSRTPSPAARLPRPRALPCASVVSAVSSTRGAAVARSAGEGGATPHARALAGAAGVATESGGEEPAIVVLSGDSDGADHAPSSATEELAEVSPGPALPSVDMSISSADVAGASIADVLGAPLADAPGATPMRPAEPVAALVLRTSPSLAATLDLSAGGGDGASEPEEGEVLQPAAAPAAIQGPAPMPPGSTPPRHPPPPPPTAPRDGRWTGHRPSPVIHQGRAAAAAAWQRGGTAAGAYGTMHSYVPTVAHSPAAFIWGSGRAPPVPVPVPMPAPSATTLASRAPCSVQEDRPSAPAGPPSGAAPTERRSEAAAGRPKLSVQDLPAQLNVIFRDAVRAEAAASATPFPVRLVVARMQRSPQLACWDRSKHPIGQIVWAHARAGTFKIGKVGGLHQVTAVPGAAGVAPARGAGAEQACPAEGTPAVPAG</sequence>
<feature type="region of interest" description="Disordered" evidence="1">
    <location>
        <begin position="1141"/>
        <end position="1169"/>
    </location>
</feature>
<feature type="compositionally biased region" description="Low complexity" evidence="1">
    <location>
        <begin position="154"/>
        <end position="165"/>
    </location>
</feature>
<feature type="region of interest" description="Disordered" evidence="1">
    <location>
        <begin position="1048"/>
        <end position="1088"/>
    </location>
</feature>
<name>A0A1D2A7P8_AUXPR</name>
<feature type="compositionally biased region" description="Pro residues" evidence="1">
    <location>
        <begin position="1257"/>
        <end position="1276"/>
    </location>
</feature>
<feature type="non-terminal residue" evidence="2">
    <location>
        <position position="1501"/>
    </location>
</feature>
<evidence type="ECO:0000313" key="2">
    <source>
        <dbReference type="EMBL" id="JAT75230.1"/>
    </source>
</evidence>
<feature type="region of interest" description="Disordered" evidence="1">
    <location>
        <begin position="122"/>
        <end position="188"/>
    </location>
</feature>